<dbReference type="EMBL" id="MWPQ01000049">
    <property type="protein sequence ID" value="OPH82135.1"/>
    <property type="molecule type" value="Genomic_DNA"/>
</dbReference>
<name>A0A1V4HWB5_NITVU</name>
<keyword evidence="1" id="KW-0472">Membrane</keyword>
<organism evidence="2 3">
    <name type="scientific">Nitrobacter vulgaris</name>
    <dbReference type="NCBI Taxonomy" id="29421"/>
    <lineage>
        <taxon>Bacteria</taxon>
        <taxon>Pseudomonadati</taxon>
        <taxon>Pseudomonadota</taxon>
        <taxon>Alphaproteobacteria</taxon>
        <taxon>Hyphomicrobiales</taxon>
        <taxon>Nitrobacteraceae</taxon>
        <taxon>Nitrobacter</taxon>
    </lineage>
</organism>
<gene>
    <name evidence="2" type="ORF">B2M20_13225</name>
</gene>
<dbReference type="STRING" id="29421.B2M20_13225"/>
<sequence>MKPIWGHFFARRLRDIPPPCGAVTNQHLFVMERDVSSDHRAELDRHLAWLEGKMPLRFAKFMGWVRKPSSRLVRVPFAMALIIGGIFSFLPVLGLWMLPLGLILIAQDLPFLQGPMARMLGWIERKWLERKVAKRMS</sequence>
<evidence type="ECO:0000313" key="2">
    <source>
        <dbReference type="EMBL" id="OPH82135.1"/>
    </source>
</evidence>
<keyword evidence="1" id="KW-1133">Transmembrane helix</keyword>
<evidence type="ECO:0008006" key="4">
    <source>
        <dbReference type="Google" id="ProtNLM"/>
    </source>
</evidence>
<accession>A0A1V4HWB5</accession>
<reference evidence="2 3" key="1">
    <citation type="submission" date="2017-02" db="EMBL/GenBank/DDBJ databases">
        <title>Genome sequence of the nitrite-oxidizing bacterium Nitrobacter vulgaris strain Ab1.</title>
        <authorList>
            <person name="Mellbye B.L."/>
            <person name="Davis E.W."/>
            <person name="Spieck E."/>
            <person name="Chang J.H."/>
            <person name="Bottomley P.J."/>
            <person name="Sayavedra-Soto L.A."/>
        </authorList>
    </citation>
    <scope>NUCLEOTIDE SEQUENCE [LARGE SCALE GENOMIC DNA]</scope>
    <source>
        <strain evidence="2 3">Ab1</strain>
    </source>
</reference>
<evidence type="ECO:0000256" key="1">
    <source>
        <dbReference type="SAM" id="Phobius"/>
    </source>
</evidence>
<keyword evidence="1" id="KW-0812">Transmembrane</keyword>
<dbReference type="Proteomes" id="UP000189940">
    <property type="component" value="Unassembled WGS sequence"/>
</dbReference>
<comment type="caution">
    <text evidence="2">The sequence shown here is derived from an EMBL/GenBank/DDBJ whole genome shotgun (WGS) entry which is preliminary data.</text>
</comment>
<proteinExistence type="predicted"/>
<dbReference type="AlphaFoldDB" id="A0A1V4HWB5"/>
<feature type="transmembrane region" description="Helical" evidence="1">
    <location>
        <begin position="77"/>
        <end position="106"/>
    </location>
</feature>
<protein>
    <recommendedName>
        <fullName evidence="4">COPI associated protein</fullName>
    </recommendedName>
</protein>
<evidence type="ECO:0000313" key="3">
    <source>
        <dbReference type="Proteomes" id="UP000189940"/>
    </source>
</evidence>
<keyword evidence="3" id="KW-1185">Reference proteome</keyword>